<evidence type="ECO:0000313" key="3">
    <source>
        <dbReference type="Proteomes" id="UP000008142"/>
    </source>
</evidence>
<evidence type="ECO:0000313" key="2">
    <source>
        <dbReference type="EMBL" id="EGC42737.1"/>
    </source>
</evidence>
<organism evidence="3">
    <name type="scientific">Ajellomyces capsulatus (strain H88)</name>
    <name type="common">Darling's disease fungus</name>
    <name type="synonym">Histoplasma capsulatum</name>
    <dbReference type="NCBI Taxonomy" id="544711"/>
    <lineage>
        <taxon>Eukaryota</taxon>
        <taxon>Fungi</taxon>
        <taxon>Dikarya</taxon>
        <taxon>Ascomycota</taxon>
        <taxon>Pezizomycotina</taxon>
        <taxon>Eurotiomycetes</taxon>
        <taxon>Eurotiomycetidae</taxon>
        <taxon>Onygenales</taxon>
        <taxon>Ajellomycetaceae</taxon>
        <taxon>Histoplasma</taxon>
    </lineage>
</organism>
<evidence type="ECO:0000256" key="1">
    <source>
        <dbReference type="SAM" id="MobiDB-lite"/>
    </source>
</evidence>
<dbReference type="AlphaFoldDB" id="F0UDJ6"/>
<dbReference type="EMBL" id="DS990637">
    <property type="protein sequence ID" value="EGC42737.1"/>
    <property type="molecule type" value="Genomic_DNA"/>
</dbReference>
<protein>
    <submittedName>
        <fullName evidence="2">Predicted protein</fullName>
    </submittedName>
</protein>
<dbReference type="Proteomes" id="UP000008142">
    <property type="component" value="Unassembled WGS sequence"/>
</dbReference>
<dbReference type="HOGENOM" id="CLU_2108323_0_0_1"/>
<sequence length="115" mass="12832">MPWKTRSESTPEGRAIPTTITNIDHFRYSLPVSSRHSSPIPKSSVRDSMRVLPKTEPEPNRAIVNLVTKGDITREIHGVTNSHAVIPQKKSSNSKCAVEKRVLHRPPNDNQAGFL</sequence>
<name>F0UDJ6_AJEC8</name>
<feature type="compositionally biased region" description="Low complexity" evidence="1">
    <location>
        <begin position="33"/>
        <end position="43"/>
    </location>
</feature>
<proteinExistence type="predicted"/>
<feature type="region of interest" description="Disordered" evidence="1">
    <location>
        <begin position="31"/>
        <end position="56"/>
    </location>
</feature>
<reference evidence="3" key="1">
    <citation type="submission" date="2008-07" db="EMBL/GenBank/DDBJ databases">
        <title>Annotation of Ajellomyces capsulatus strain H88.</title>
        <authorList>
            <person name="Champion M."/>
            <person name="Cuomo C."/>
            <person name="Ma L.-J."/>
            <person name="Henn M.R."/>
            <person name="Sil A."/>
            <person name="Goldman B."/>
            <person name="Young S.K."/>
            <person name="Kodira C.D."/>
            <person name="Zeng Q."/>
            <person name="Koehrsen M."/>
            <person name="Alvarado L."/>
            <person name="Berlin A."/>
            <person name="Borenstein D."/>
            <person name="Chen Z."/>
            <person name="Engels R."/>
            <person name="Freedman E."/>
            <person name="Gellesch M."/>
            <person name="Goldberg J."/>
            <person name="Griggs A."/>
            <person name="Gujja S."/>
            <person name="Heiman D."/>
            <person name="Hepburn T."/>
            <person name="Howarth C."/>
            <person name="Jen D."/>
            <person name="Larson L."/>
            <person name="Lewis B."/>
            <person name="Mehta T."/>
            <person name="Park D."/>
            <person name="Pearson M."/>
            <person name="Roberts A."/>
            <person name="Saif S."/>
            <person name="Shea T."/>
            <person name="Shenoy N."/>
            <person name="Sisk P."/>
            <person name="Stolte C."/>
            <person name="Sykes S."/>
            <person name="Walk T."/>
            <person name="White J."/>
            <person name="Yandava C."/>
            <person name="Klein B."/>
            <person name="McEwen J.G."/>
            <person name="Puccia R."/>
            <person name="Goldman G.H."/>
            <person name="Felipe M.S."/>
            <person name="Nino-Vega G."/>
            <person name="San-Blas G."/>
            <person name="Taylor J."/>
            <person name="Mendoza L."/>
            <person name="Galagan J."/>
            <person name="Nusbaum C."/>
            <person name="Birren B."/>
        </authorList>
    </citation>
    <scope>NUCLEOTIDE SEQUENCE [LARGE SCALE GENOMIC DNA]</scope>
    <source>
        <strain evidence="3">H88</strain>
    </source>
</reference>
<gene>
    <name evidence="2" type="ORF">HCEG_01952</name>
</gene>
<accession>F0UDJ6</accession>
<feature type="compositionally biased region" description="Basic and acidic residues" evidence="1">
    <location>
        <begin position="44"/>
        <end position="56"/>
    </location>
</feature>